<name>A0AB36ETE6_AGRTU</name>
<dbReference type="Pfam" id="PF11836">
    <property type="entry name" value="Phage_TAC_11"/>
    <property type="match status" value="1"/>
</dbReference>
<gene>
    <name evidence="1" type="ORF">A6U91_02520</name>
</gene>
<evidence type="ECO:0000313" key="1">
    <source>
        <dbReference type="EMBL" id="OCJ42731.1"/>
    </source>
</evidence>
<evidence type="ECO:0000313" key="2">
    <source>
        <dbReference type="Proteomes" id="UP000093451"/>
    </source>
</evidence>
<protein>
    <recommendedName>
        <fullName evidence="3">Gene transfer agent family protein</fullName>
    </recommendedName>
</protein>
<dbReference type="RefSeq" id="WP_065687250.1">
    <property type="nucleotide sequence ID" value="NZ_LXKT01000001.1"/>
</dbReference>
<organism evidence="1 2">
    <name type="scientific">Agrobacterium tumefaciens</name>
    <dbReference type="NCBI Taxonomy" id="358"/>
    <lineage>
        <taxon>Bacteria</taxon>
        <taxon>Pseudomonadati</taxon>
        <taxon>Pseudomonadota</taxon>
        <taxon>Alphaproteobacteria</taxon>
        <taxon>Hyphomicrobiales</taxon>
        <taxon>Rhizobiaceae</taxon>
        <taxon>Rhizobium/Agrobacterium group</taxon>
        <taxon>Agrobacterium</taxon>
        <taxon>Agrobacterium tumefaciens complex</taxon>
    </lineage>
</organism>
<sequence>MISHTSYFGDGEKTFTLTDTIIEELQHKTGLGIGALFLRMSSSQFRVADIVEVIRLGLIGGGTSPQDAQRLVDAYAKDRPFDETFPLALDVLDARWNGKPEPVAPSDDDAFGFPQDELRRAAATGDLSAAISESLEETGL</sequence>
<dbReference type="Proteomes" id="UP000093451">
    <property type="component" value="Unassembled WGS sequence"/>
</dbReference>
<accession>A0AB36ETE6</accession>
<evidence type="ECO:0008006" key="3">
    <source>
        <dbReference type="Google" id="ProtNLM"/>
    </source>
</evidence>
<proteinExistence type="predicted"/>
<dbReference type="EMBL" id="LXKT01000001">
    <property type="protein sequence ID" value="OCJ42731.1"/>
    <property type="molecule type" value="Genomic_DNA"/>
</dbReference>
<dbReference type="InterPro" id="IPR021791">
    <property type="entry name" value="Phage_TAC_11"/>
</dbReference>
<comment type="caution">
    <text evidence="1">The sequence shown here is derived from an EMBL/GenBank/DDBJ whole genome shotgun (WGS) entry which is preliminary data.</text>
</comment>
<dbReference type="AlphaFoldDB" id="A0AB36ETE6"/>
<reference evidence="1 2" key="1">
    <citation type="journal article" date="2016" name="PeerJ">
        <title>Gall-ID: tools for genotyping gall-causing phytopathogenic bacteria.</title>
        <authorList>
            <person name="Davis E.W.II."/>
            <person name="Weisberg A.J."/>
            <person name="Tabima J.F."/>
            <person name="Grunwald N.J."/>
            <person name="Chang J.H."/>
        </authorList>
    </citation>
    <scope>NUCLEOTIDE SEQUENCE [LARGE SCALE GENOMIC DNA]</scope>
    <source>
        <strain evidence="1 2">N2/73</strain>
    </source>
</reference>